<organism evidence="1 2">
    <name type="scientific">Burkholderia pyrrocinia</name>
    <name type="common">Pseudomonas pyrrocinia</name>
    <dbReference type="NCBI Taxonomy" id="60550"/>
    <lineage>
        <taxon>Bacteria</taxon>
        <taxon>Pseudomonadati</taxon>
        <taxon>Pseudomonadota</taxon>
        <taxon>Betaproteobacteria</taxon>
        <taxon>Burkholderiales</taxon>
        <taxon>Burkholderiaceae</taxon>
        <taxon>Burkholderia</taxon>
        <taxon>Burkholderia cepacia complex</taxon>
    </lineage>
</organism>
<gene>
    <name evidence="1" type="ORF">CUJ89_05885</name>
</gene>
<accession>A0A2Z5MUF4</accession>
<evidence type="ECO:0000313" key="2">
    <source>
        <dbReference type="Proteomes" id="UP000253104"/>
    </source>
</evidence>
<proteinExistence type="predicted"/>
<dbReference type="OrthoDB" id="9025276at2"/>
<reference evidence="1 2" key="1">
    <citation type="journal article" date="2018" name="ISME J.">
        <title>Involvement of Burkholderiaceae and sulfurous volatiles in disease-suppressive soils.</title>
        <authorList>
            <person name="Carrion V.J."/>
            <person name="Cordovez V."/>
            <person name="Tyc O."/>
            <person name="Etalo D.W."/>
            <person name="de Bruijn I."/>
            <person name="de Jager V.C."/>
            <person name="Medema M.H."/>
            <person name="Eberl L."/>
            <person name="Raaijmakers J.M."/>
        </authorList>
    </citation>
    <scope>NUCLEOTIDE SEQUENCE [LARGE SCALE GENOMIC DNA]</scope>
    <source>
        <strain evidence="2">mHSR5</strain>
    </source>
</reference>
<dbReference type="Proteomes" id="UP000253104">
    <property type="component" value="Chromosome mHSR5_A"/>
</dbReference>
<dbReference type="RefSeq" id="WP_114176522.1">
    <property type="nucleotide sequence ID" value="NZ_CP024902.1"/>
</dbReference>
<sequence length="74" mass="8363">MQAPIIRHYCGYAVAPSAHRLPDGSFSSNLTLRSSGRHTEPMLYEFYSLDYFSSEDAALRHSAGWARDWINARG</sequence>
<evidence type="ECO:0008006" key="3">
    <source>
        <dbReference type="Google" id="ProtNLM"/>
    </source>
</evidence>
<name>A0A2Z5MUF4_BURPY</name>
<dbReference type="EMBL" id="CP024902">
    <property type="protein sequence ID" value="AXF20077.1"/>
    <property type="molecule type" value="Genomic_DNA"/>
</dbReference>
<dbReference type="AlphaFoldDB" id="A0A2Z5MUF4"/>
<evidence type="ECO:0000313" key="1">
    <source>
        <dbReference type="EMBL" id="AXF20077.1"/>
    </source>
</evidence>
<protein>
    <recommendedName>
        <fullName evidence="3">Transcriptional regulator</fullName>
    </recommendedName>
</protein>